<dbReference type="SMART" id="SM00028">
    <property type="entry name" value="TPR"/>
    <property type="match status" value="2"/>
</dbReference>
<feature type="signal peptide" evidence="2">
    <location>
        <begin position="1"/>
        <end position="29"/>
    </location>
</feature>
<dbReference type="PROSITE" id="PS50005">
    <property type="entry name" value="TPR"/>
    <property type="match status" value="1"/>
</dbReference>
<keyword evidence="1" id="KW-0802">TPR repeat</keyword>
<dbReference type="AlphaFoldDB" id="A0A229FSJ6"/>
<dbReference type="OrthoDB" id="5294075at2"/>
<reference evidence="3 4" key="1">
    <citation type="submission" date="2017-06" db="EMBL/GenBank/DDBJ databases">
        <title>Reclassification of a Polynucleobacter cosmopolitanus strain isolated from tropical Lake Victoria as Polynucleobacter victoriensis comb. nov.</title>
        <authorList>
            <person name="Hahn M.W."/>
        </authorList>
    </citation>
    <scope>NUCLEOTIDE SEQUENCE [LARGE SCALE GENOMIC DNA]</scope>
    <source>
        <strain evidence="3 4">MWH-MoIso2</strain>
    </source>
</reference>
<comment type="caution">
    <text evidence="3">The sequence shown here is derived from an EMBL/GenBank/DDBJ whole genome shotgun (WGS) entry which is preliminary data.</text>
</comment>
<keyword evidence="2" id="KW-0732">Signal</keyword>
<evidence type="ECO:0000256" key="2">
    <source>
        <dbReference type="SAM" id="SignalP"/>
    </source>
</evidence>
<dbReference type="EMBL" id="NJGG01000002">
    <property type="protein sequence ID" value="OXL14977.1"/>
    <property type="molecule type" value="Genomic_DNA"/>
</dbReference>
<protein>
    <submittedName>
        <fullName evidence="3">Uncharacterized protein</fullName>
    </submittedName>
</protein>
<gene>
    <name evidence="3" type="ORF">AOC33_06575</name>
</gene>
<feature type="repeat" description="TPR" evidence="1">
    <location>
        <begin position="157"/>
        <end position="190"/>
    </location>
</feature>
<feature type="chain" id="PRO_5012127144" evidence="2">
    <location>
        <begin position="30"/>
        <end position="234"/>
    </location>
</feature>
<sequence length="234" mass="25900">MKMLFQKSPSLQQLALGVLCFISAQAAMAQTVAPTTGLTAPKVSRSDIAAKSNPSPFENNPSAVQSAQMQPSLATPFIVLQRVPEPKNKNAIPEDIYNLITSKKLPEAIVAIDKELGVNPRNVQLRFVRSRIQIEMGQIDLAKKTLLEITQQFPELPEPYNNLAVLEAQSGDLDQAKEYLELALKVQPSFATALENLGDVYTRLASRSYGKAVQLDRRLIDSRRKMKLAEDILK</sequence>
<accession>A0A229FSJ6</accession>
<organism evidence="3 4">
    <name type="scientific">Polynucleobacter cosmopolitanus</name>
    <dbReference type="NCBI Taxonomy" id="351345"/>
    <lineage>
        <taxon>Bacteria</taxon>
        <taxon>Pseudomonadati</taxon>
        <taxon>Pseudomonadota</taxon>
        <taxon>Betaproteobacteria</taxon>
        <taxon>Burkholderiales</taxon>
        <taxon>Burkholderiaceae</taxon>
        <taxon>Polynucleobacter</taxon>
    </lineage>
</organism>
<dbReference type="SUPFAM" id="SSF48452">
    <property type="entry name" value="TPR-like"/>
    <property type="match status" value="1"/>
</dbReference>
<dbReference type="RefSeq" id="WP_089515983.1">
    <property type="nucleotide sequence ID" value="NZ_NJGG01000002.1"/>
</dbReference>
<dbReference type="InterPro" id="IPR011990">
    <property type="entry name" value="TPR-like_helical_dom_sf"/>
</dbReference>
<evidence type="ECO:0000256" key="1">
    <source>
        <dbReference type="PROSITE-ProRule" id="PRU00339"/>
    </source>
</evidence>
<dbReference type="InterPro" id="IPR019734">
    <property type="entry name" value="TPR_rpt"/>
</dbReference>
<evidence type="ECO:0000313" key="3">
    <source>
        <dbReference type="EMBL" id="OXL14977.1"/>
    </source>
</evidence>
<dbReference type="Proteomes" id="UP000215188">
    <property type="component" value="Unassembled WGS sequence"/>
</dbReference>
<dbReference type="Pfam" id="PF13181">
    <property type="entry name" value="TPR_8"/>
    <property type="match status" value="1"/>
</dbReference>
<name>A0A229FSJ6_9BURK</name>
<keyword evidence="4" id="KW-1185">Reference proteome</keyword>
<evidence type="ECO:0000313" key="4">
    <source>
        <dbReference type="Proteomes" id="UP000215188"/>
    </source>
</evidence>
<proteinExistence type="predicted"/>
<dbReference type="Gene3D" id="1.25.40.10">
    <property type="entry name" value="Tetratricopeptide repeat domain"/>
    <property type="match status" value="1"/>
</dbReference>